<dbReference type="EMBL" id="NEGB01000003">
    <property type="protein sequence ID" value="OTG65847.1"/>
    <property type="molecule type" value="Genomic_DNA"/>
</dbReference>
<feature type="region of interest" description="Disordered" evidence="2">
    <location>
        <begin position="312"/>
        <end position="333"/>
    </location>
</feature>
<dbReference type="AlphaFoldDB" id="A0A1Y3CIB8"/>
<keyword evidence="3" id="KW-1133">Transmembrane helix</keyword>
<name>A0A1Y3CIB8_9GAMM</name>
<keyword evidence="5" id="KW-1185">Reference proteome</keyword>
<proteinExistence type="predicted"/>
<evidence type="ECO:0000256" key="3">
    <source>
        <dbReference type="SAM" id="Phobius"/>
    </source>
</evidence>
<keyword evidence="3" id="KW-0472">Membrane</keyword>
<comment type="caution">
    <text evidence="4">The sequence shown here is derived from an EMBL/GenBank/DDBJ whole genome shotgun (WGS) entry which is preliminary data.</text>
</comment>
<dbReference type="RefSeq" id="WP_086203156.1">
    <property type="nucleotide sequence ID" value="NZ_NEGB01000003.1"/>
</dbReference>
<evidence type="ECO:0000313" key="5">
    <source>
        <dbReference type="Proteomes" id="UP000242765"/>
    </source>
</evidence>
<evidence type="ECO:0000256" key="2">
    <source>
        <dbReference type="SAM" id="MobiDB-lite"/>
    </source>
</evidence>
<feature type="transmembrane region" description="Helical" evidence="3">
    <location>
        <begin position="270"/>
        <end position="292"/>
    </location>
</feature>
<dbReference type="OrthoDB" id="6694582at2"/>
<protein>
    <submittedName>
        <fullName evidence="4">Uncharacterized protein</fullName>
    </submittedName>
</protein>
<dbReference type="Proteomes" id="UP000242765">
    <property type="component" value="Unassembled WGS sequence"/>
</dbReference>
<keyword evidence="1" id="KW-0175">Coiled coil</keyword>
<accession>A0A1Y3CIB8</accession>
<evidence type="ECO:0000256" key="1">
    <source>
        <dbReference type="SAM" id="Coils"/>
    </source>
</evidence>
<reference evidence="4 5" key="1">
    <citation type="submission" date="2017-04" db="EMBL/GenBank/DDBJ databases">
        <title>High diversity of culturable Acinetobacter species in natural soil and water ecosystems.</title>
        <authorList>
            <person name="Nemec A."/>
            <person name="Radolfova-Krizova L."/>
        </authorList>
    </citation>
    <scope>NUCLEOTIDE SEQUENCE [LARGE SCALE GENOMIC DNA]</scope>
    <source>
        <strain evidence="4 5">ANC 4999</strain>
    </source>
</reference>
<feature type="transmembrane region" description="Helical" evidence="3">
    <location>
        <begin position="172"/>
        <end position="194"/>
    </location>
</feature>
<feature type="transmembrane region" description="Helical" evidence="3">
    <location>
        <begin position="206"/>
        <end position="228"/>
    </location>
</feature>
<feature type="coiled-coil region" evidence="1">
    <location>
        <begin position="133"/>
        <end position="171"/>
    </location>
</feature>
<evidence type="ECO:0000313" key="4">
    <source>
        <dbReference type="EMBL" id="OTG65847.1"/>
    </source>
</evidence>
<feature type="compositionally biased region" description="Basic and acidic residues" evidence="2">
    <location>
        <begin position="312"/>
        <end position="326"/>
    </location>
</feature>
<gene>
    <name evidence="4" type="ORF">B9T28_06505</name>
</gene>
<sequence>MDAQTDILNIFVFRLISSPANDEAIQSLIKIFEEVIVQKRCLPNFDIPYEDITELIYDYSQEINLDELDLMMEELEGRYQQQHPYLEGGQKHPNHKCLSKFRRHIYLAATQKNYIKKVTQEEAKTARNIAHSAQEIANKAEKASGKAEKLAQKAEDLANEADAQAKSTIANYISILGIFASIIFTLFGGVNLIGATVKLLEANSRWPYLTFIIALLMICLLTLLNMMVKWIGSINNLKGALDRFKSGNLISDGSTPPKQNFFQKYIGFGFYTRSILILSCVLGGSMIGMYNVTKENTFNYSTETTTKNIPKSEVRNDKKSFEKPDQDIDDNPDIETTVVSKFSLSNAPKDTDDKNKD</sequence>
<keyword evidence="3" id="KW-0812">Transmembrane</keyword>
<organism evidence="4 5">
    <name type="scientific">Acinetobacter silvestris</name>
    <dbReference type="NCBI Taxonomy" id="1977882"/>
    <lineage>
        <taxon>Bacteria</taxon>
        <taxon>Pseudomonadati</taxon>
        <taxon>Pseudomonadota</taxon>
        <taxon>Gammaproteobacteria</taxon>
        <taxon>Moraxellales</taxon>
        <taxon>Moraxellaceae</taxon>
        <taxon>Acinetobacter</taxon>
    </lineage>
</organism>